<keyword evidence="4" id="KW-1185">Reference proteome</keyword>
<feature type="chain" id="PRO_5003302273" evidence="2">
    <location>
        <begin position="22"/>
        <end position="623"/>
    </location>
</feature>
<accession>F3QUB9</accession>
<dbReference type="STRING" id="762982.HMPREF9442_01789"/>
<dbReference type="HOGENOM" id="CLU_451046_0_0_10"/>
<protein>
    <submittedName>
        <fullName evidence="3">Conserved domain protein</fullName>
    </submittedName>
</protein>
<dbReference type="eggNOG" id="ENOG502Z8SF">
    <property type="taxonomic scope" value="Bacteria"/>
</dbReference>
<dbReference type="Gene3D" id="3.10.28.20">
    <property type="entry name" value="Acetamidase/Formamidase-like domains"/>
    <property type="match status" value="1"/>
</dbReference>
<evidence type="ECO:0000256" key="1">
    <source>
        <dbReference type="SAM" id="MobiDB-lite"/>
    </source>
</evidence>
<dbReference type="Proteomes" id="UP000005546">
    <property type="component" value="Unassembled WGS sequence"/>
</dbReference>
<gene>
    <name evidence="3" type="ORF">HMPREF9442_01789</name>
</gene>
<reference evidence="3 4" key="1">
    <citation type="submission" date="2011-02" db="EMBL/GenBank/DDBJ databases">
        <authorList>
            <person name="Weinstock G."/>
            <person name="Sodergren E."/>
            <person name="Clifton S."/>
            <person name="Fulton L."/>
            <person name="Fulton B."/>
            <person name="Courtney L."/>
            <person name="Fronick C."/>
            <person name="Harrison M."/>
            <person name="Strong C."/>
            <person name="Farmer C."/>
            <person name="Delahaunty K."/>
            <person name="Markovic C."/>
            <person name="Hall O."/>
            <person name="Minx P."/>
            <person name="Tomlinson C."/>
            <person name="Mitreva M."/>
            <person name="Hou S."/>
            <person name="Chen J."/>
            <person name="Wollam A."/>
            <person name="Pepin K.H."/>
            <person name="Johnson M."/>
            <person name="Bhonagiri V."/>
            <person name="Zhang X."/>
            <person name="Suruliraj S."/>
            <person name="Warren W."/>
            <person name="Chinwalla A."/>
            <person name="Mardis E.R."/>
            <person name="Wilson R.K."/>
        </authorList>
    </citation>
    <scope>NUCLEOTIDE SEQUENCE [LARGE SCALE GENOMIC DNA]</scope>
    <source>
        <strain evidence="3 4">YIT 11841</strain>
    </source>
</reference>
<evidence type="ECO:0000313" key="3">
    <source>
        <dbReference type="EMBL" id="EGG53934.1"/>
    </source>
</evidence>
<name>F3QUB9_9BACT</name>
<dbReference type="EMBL" id="AFBR01000049">
    <property type="protein sequence ID" value="EGG53934.1"/>
    <property type="molecule type" value="Genomic_DNA"/>
</dbReference>
<keyword evidence="2" id="KW-0732">Signal</keyword>
<feature type="region of interest" description="Disordered" evidence="1">
    <location>
        <begin position="295"/>
        <end position="335"/>
    </location>
</feature>
<dbReference type="AlphaFoldDB" id="F3QUB9"/>
<feature type="signal peptide" evidence="2">
    <location>
        <begin position="1"/>
        <end position="21"/>
    </location>
</feature>
<organism evidence="3 4">
    <name type="scientific">Paraprevotella xylaniphila YIT 11841</name>
    <dbReference type="NCBI Taxonomy" id="762982"/>
    <lineage>
        <taxon>Bacteria</taxon>
        <taxon>Pseudomonadati</taxon>
        <taxon>Bacteroidota</taxon>
        <taxon>Bacteroidia</taxon>
        <taxon>Bacteroidales</taxon>
        <taxon>Prevotellaceae</taxon>
        <taxon>Paraprevotella</taxon>
    </lineage>
</organism>
<feature type="compositionally biased region" description="Low complexity" evidence="1">
    <location>
        <begin position="303"/>
        <end position="333"/>
    </location>
</feature>
<dbReference type="RefSeq" id="WP_008627166.1">
    <property type="nucleotide sequence ID" value="NZ_GL883849.1"/>
</dbReference>
<sequence>MKRRIINLWLLLLVLCPALEAQNWDYIRSSGEYYYGSGTGKTEAEADKAALNDLVQMIAVHVSSDFQSQTDETQTNGNIDHKTYVRNCVSTYSSSALTNVEKWTEGKEPEVTVRRYMLRSELDKIYEKRIEKIRDMVAIADGALEKAKVDMALQYYYWAYSLARSLQHPTEAKDEAGHSLVTLLPVKIRGILEDISVAFEKREGDCVDLVFNYKGRPVSGLDFLYSDGREECDGAAKDGRGMLEMAPGYETEFYHLDIEYEYKNLARGDDELQAVLNVVAKAAFPESSVSVKGRAAQGGTSVAASRPTARPATASVASTDAPAEASAAGPSPSQTVDDDALYCEAMEKVLAAIKSRNYVKASSCFTLEGLDVYNKLISYGTGRVVGQPDMVYYRSSNGQVVARGLQMSFSFMNGKRKKTFVEDVVFTFNPDKKISNVAFGLGKVAESDILNRYAPGWKDETRELIMEFLENYKTAYCLKRLDYIRDIFADDAVIIVGNIVKRNLAAVPEERAISLEGQDIIKYNRYDKETYLANLARTFKLNEFINLRFTNNDVQWLEKYEDAEIYGIQIGQEYTSSRYADKGYLFLLVDMTDHNAPQIKVRTWQPNEVSMSKIFSAGDFYND</sequence>
<comment type="caution">
    <text evidence="3">The sequence shown here is derived from an EMBL/GenBank/DDBJ whole genome shotgun (WGS) entry which is preliminary data.</text>
</comment>
<evidence type="ECO:0000313" key="4">
    <source>
        <dbReference type="Proteomes" id="UP000005546"/>
    </source>
</evidence>
<dbReference type="OrthoDB" id="1030920at2"/>
<proteinExistence type="predicted"/>
<evidence type="ECO:0000256" key="2">
    <source>
        <dbReference type="SAM" id="SignalP"/>
    </source>
</evidence>